<dbReference type="GO" id="GO:0032502">
    <property type="term" value="P:developmental process"/>
    <property type="evidence" value="ECO:0007669"/>
    <property type="project" value="InterPro"/>
</dbReference>
<feature type="domain" description="WRC" evidence="4">
    <location>
        <begin position="149"/>
        <end position="195"/>
    </location>
</feature>
<evidence type="ECO:0000313" key="5">
    <source>
        <dbReference type="EMBL" id="KAI9164766.1"/>
    </source>
</evidence>
<organism evidence="5 6">
    <name type="scientific">Acer negundo</name>
    <name type="common">Box elder</name>
    <dbReference type="NCBI Taxonomy" id="4023"/>
    <lineage>
        <taxon>Eukaryota</taxon>
        <taxon>Viridiplantae</taxon>
        <taxon>Streptophyta</taxon>
        <taxon>Embryophyta</taxon>
        <taxon>Tracheophyta</taxon>
        <taxon>Spermatophyta</taxon>
        <taxon>Magnoliopsida</taxon>
        <taxon>eudicotyledons</taxon>
        <taxon>Gunneridae</taxon>
        <taxon>Pentapetalae</taxon>
        <taxon>rosids</taxon>
        <taxon>malvids</taxon>
        <taxon>Sapindales</taxon>
        <taxon>Sapindaceae</taxon>
        <taxon>Hippocastanoideae</taxon>
        <taxon>Acereae</taxon>
        <taxon>Acer</taxon>
    </lineage>
</organism>
<keyword evidence="1 3" id="KW-0539">Nucleus</keyword>
<dbReference type="Pfam" id="PF08879">
    <property type="entry name" value="WRC"/>
    <property type="match status" value="1"/>
</dbReference>
<accession>A0AAD5IHD5</accession>
<dbReference type="EMBL" id="JAJSOW010000105">
    <property type="protein sequence ID" value="KAI9164766.1"/>
    <property type="molecule type" value="Genomic_DNA"/>
</dbReference>
<name>A0AAD5IHD5_ACENE</name>
<comment type="domain">
    <text evidence="3">The QLQ domain and WRC domain may be involved in protein-protein interaction and DNA-binding, respectively.</text>
</comment>
<comment type="caution">
    <text evidence="5">The sequence shown here is derived from an EMBL/GenBank/DDBJ whole genome shotgun (WGS) entry which is preliminary data.</text>
</comment>
<keyword evidence="3" id="KW-0804">Transcription</keyword>
<dbReference type="InterPro" id="IPR014977">
    <property type="entry name" value="WRC_dom"/>
</dbReference>
<comment type="subcellular location">
    <subcellularLocation>
        <location evidence="3">Nucleus</location>
    </subcellularLocation>
</comment>
<keyword evidence="3" id="KW-0010">Activator</keyword>
<reference evidence="5" key="1">
    <citation type="journal article" date="2022" name="Plant J.">
        <title>Strategies of tolerance reflected in two North American maple genomes.</title>
        <authorList>
            <person name="McEvoy S.L."/>
            <person name="Sezen U.U."/>
            <person name="Trouern-Trend A."/>
            <person name="McMahon S.M."/>
            <person name="Schaberg P.G."/>
            <person name="Yang J."/>
            <person name="Wegrzyn J.L."/>
            <person name="Swenson N.G."/>
        </authorList>
    </citation>
    <scope>NUCLEOTIDE SEQUENCE</scope>
    <source>
        <tissue evidence="5">Leaf</tissue>
    </source>
</reference>
<reference evidence="5" key="2">
    <citation type="submission" date="2023-02" db="EMBL/GenBank/DDBJ databases">
        <authorList>
            <person name="Swenson N.G."/>
            <person name="Wegrzyn J.L."/>
            <person name="Mcevoy S.L."/>
        </authorList>
    </citation>
    <scope>NUCLEOTIDE SEQUENCE</scope>
    <source>
        <strain evidence="5">91603</strain>
        <tissue evidence="5">Leaf</tissue>
    </source>
</reference>
<comment type="similarity">
    <text evidence="3">Belongs to the GRF family.</text>
</comment>
<comment type="function">
    <text evidence="3">Transcription activator.</text>
</comment>
<evidence type="ECO:0000313" key="6">
    <source>
        <dbReference type="Proteomes" id="UP001064489"/>
    </source>
</evidence>
<evidence type="ECO:0000256" key="1">
    <source>
        <dbReference type="ARBA" id="ARBA00023242"/>
    </source>
</evidence>
<gene>
    <name evidence="5" type="ORF">LWI28_001579</name>
</gene>
<dbReference type="GO" id="GO:0005634">
    <property type="term" value="C:nucleus"/>
    <property type="evidence" value="ECO:0007669"/>
    <property type="project" value="UniProtKB-SubCell"/>
</dbReference>
<evidence type="ECO:0000256" key="3">
    <source>
        <dbReference type="RuleBase" id="RU367127"/>
    </source>
</evidence>
<comment type="caution">
    <text evidence="2">Lacks conserved residue(s) required for the propagation of feature annotation.</text>
</comment>
<dbReference type="Proteomes" id="UP001064489">
    <property type="component" value="Chromosome 10"/>
</dbReference>
<protein>
    <recommendedName>
        <fullName evidence="3">Growth-regulating factor</fullName>
    </recommendedName>
</protein>
<sequence>MSGEDDQRYTKMPRIGNLPVSGTMPLHLQGMTPLLRSNYMVSSNYNTAAHQQQMLSFFSKNSQAPFLNRTTPSSSAYTSAGYGYRSFNPNMHVPYSRTRGNFTHSQLNELNQQLWIMTHITVNVPLPSHLLNYLHESTGTFFLGSDSNDSELERRHRTDGKKWRCSRNVVSQQKFCWEHKYRAQAHHHSRKLVEDPTH</sequence>
<keyword evidence="6" id="KW-1185">Reference proteome</keyword>
<proteinExistence type="inferred from homology"/>
<dbReference type="AlphaFoldDB" id="A0AAD5IHD5"/>
<dbReference type="PROSITE" id="PS51667">
    <property type="entry name" value="WRC"/>
    <property type="match status" value="1"/>
</dbReference>
<dbReference type="GO" id="GO:0006351">
    <property type="term" value="P:DNA-templated transcription"/>
    <property type="evidence" value="ECO:0007669"/>
    <property type="project" value="UniProtKB-UniRule"/>
</dbReference>
<evidence type="ECO:0000256" key="2">
    <source>
        <dbReference type="PROSITE-ProRule" id="PRU01002"/>
    </source>
</evidence>
<dbReference type="PANTHER" id="PTHR31602">
    <property type="entry name" value="GROWTH-REGULATING FACTOR 5"/>
    <property type="match status" value="1"/>
</dbReference>
<dbReference type="PANTHER" id="PTHR31602:SF111">
    <property type="entry name" value="GROWTH-REGULATING FACTOR"/>
    <property type="match status" value="1"/>
</dbReference>
<dbReference type="InterPro" id="IPR031137">
    <property type="entry name" value="GRF"/>
</dbReference>
<evidence type="ECO:0000259" key="4">
    <source>
        <dbReference type="PROSITE" id="PS51667"/>
    </source>
</evidence>
<keyword evidence="3" id="KW-0805">Transcription regulation</keyword>
<dbReference type="GO" id="GO:0005524">
    <property type="term" value="F:ATP binding"/>
    <property type="evidence" value="ECO:0007669"/>
    <property type="project" value="UniProtKB-UniRule"/>
</dbReference>